<dbReference type="RefSeq" id="WP_162843125.1">
    <property type="nucleotide sequence ID" value="NZ_AP023213.1"/>
</dbReference>
<gene>
    <name evidence="1" type="ORF">GEOBRER4_n0578</name>
</gene>
<accession>A0A6S6LV00</accession>
<protein>
    <submittedName>
        <fullName evidence="1">Uncharacterized protein</fullName>
    </submittedName>
</protein>
<reference evidence="1 2" key="1">
    <citation type="submission" date="2020-06" db="EMBL/GenBank/DDBJ databases">
        <title>Interaction of electrochemicaly active bacteria, Geobacter bremensis R4 on different carbon anode.</title>
        <authorList>
            <person name="Meng L."/>
            <person name="Yoshida N."/>
        </authorList>
    </citation>
    <scope>NUCLEOTIDE SEQUENCE [LARGE SCALE GENOMIC DNA]</scope>
    <source>
        <strain evidence="1 2">R4</strain>
    </source>
</reference>
<dbReference type="KEGG" id="gbn:GEOBRER4_05570"/>
<organism evidence="1 2">
    <name type="scientific">Citrifermentans bremense</name>
    <dbReference type="NCBI Taxonomy" id="60035"/>
    <lineage>
        <taxon>Bacteria</taxon>
        <taxon>Pseudomonadati</taxon>
        <taxon>Thermodesulfobacteriota</taxon>
        <taxon>Desulfuromonadia</taxon>
        <taxon>Geobacterales</taxon>
        <taxon>Geobacteraceae</taxon>
        <taxon>Citrifermentans</taxon>
    </lineage>
</organism>
<keyword evidence="2" id="KW-1185">Reference proteome</keyword>
<dbReference type="Proteomes" id="UP000515472">
    <property type="component" value="Chromosome"/>
</dbReference>
<sequence length="53" mass="6373">MLYFIKQNIIHTYPVKNGCAEVYEQEQLRDTIPRDVQQCPYCMKLWPGRNPED</sequence>
<dbReference type="EMBL" id="AP023213">
    <property type="protein sequence ID" value="BCG45807.1"/>
    <property type="molecule type" value="Genomic_DNA"/>
</dbReference>
<name>A0A6S6LV00_9BACT</name>
<dbReference type="AlphaFoldDB" id="A0A6S6LV00"/>
<evidence type="ECO:0000313" key="2">
    <source>
        <dbReference type="Proteomes" id="UP000515472"/>
    </source>
</evidence>
<evidence type="ECO:0000313" key="1">
    <source>
        <dbReference type="EMBL" id="BCG45807.1"/>
    </source>
</evidence>
<proteinExistence type="predicted"/>